<keyword evidence="2" id="KW-1185">Reference proteome</keyword>
<dbReference type="RefSeq" id="WP_229879652.1">
    <property type="nucleotide sequence ID" value="NZ_BMSQ01000027.1"/>
</dbReference>
<evidence type="ECO:0000313" key="1">
    <source>
        <dbReference type="EMBL" id="MBB5109152.1"/>
    </source>
</evidence>
<name>A0A7W8EXK2_STRST</name>
<dbReference type="EMBL" id="JACHJD010000024">
    <property type="protein sequence ID" value="MBB5109152.1"/>
    <property type="molecule type" value="Genomic_DNA"/>
</dbReference>
<organism evidence="1 2">
    <name type="scientific">Streptomyces spectabilis</name>
    <dbReference type="NCBI Taxonomy" id="68270"/>
    <lineage>
        <taxon>Bacteria</taxon>
        <taxon>Bacillati</taxon>
        <taxon>Actinomycetota</taxon>
        <taxon>Actinomycetes</taxon>
        <taxon>Kitasatosporales</taxon>
        <taxon>Streptomycetaceae</taxon>
        <taxon>Streptomyces</taxon>
    </lineage>
</organism>
<protein>
    <submittedName>
        <fullName evidence="1">Uncharacterized protein</fullName>
    </submittedName>
</protein>
<comment type="caution">
    <text evidence="1">The sequence shown here is derived from an EMBL/GenBank/DDBJ whole genome shotgun (WGS) entry which is preliminary data.</text>
</comment>
<dbReference type="AlphaFoldDB" id="A0A7W8EXK2"/>
<evidence type="ECO:0000313" key="2">
    <source>
        <dbReference type="Proteomes" id="UP000549009"/>
    </source>
</evidence>
<dbReference type="Proteomes" id="UP000549009">
    <property type="component" value="Unassembled WGS sequence"/>
</dbReference>
<sequence>MQRAPGVFELTWNSSGRATWQYGPEIVRGKQPIIWRRIGTRDILTGP</sequence>
<proteinExistence type="predicted"/>
<accession>A0A7W8EXK2</accession>
<reference evidence="1 2" key="1">
    <citation type="submission" date="2020-08" db="EMBL/GenBank/DDBJ databases">
        <title>Genomic Encyclopedia of Type Strains, Phase III (KMG-III): the genomes of soil and plant-associated and newly described type strains.</title>
        <authorList>
            <person name="Whitman W."/>
        </authorList>
    </citation>
    <scope>NUCLEOTIDE SEQUENCE [LARGE SCALE GENOMIC DNA]</scope>
    <source>
        <strain evidence="1 2">CECT 3146</strain>
    </source>
</reference>
<gene>
    <name evidence="1" type="ORF">FHS40_008280</name>
</gene>